<reference evidence="1 2" key="1">
    <citation type="journal article" date="2018" name="Mar. Genomics">
        <title>Complete genome sequence of Marinifilaceae bacterium strain SPP2, isolated from the Antarctic marine sediment.</title>
        <authorList>
            <person name="Watanabe M."/>
            <person name="Kojima H."/>
            <person name="Fukui M."/>
        </authorList>
    </citation>
    <scope>NUCLEOTIDE SEQUENCE [LARGE SCALE GENOMIC DNA]</scope>
    <source>
        <strain evidence="1 2">SPP2</strain>
    </source>
</reference>
<accession>A0A1Y1CQE2</accession>
<evidence type="ECO:0000313" key="2">
    <source>
        <dbReference type="Proteomes" id="UP000218267"/>
    </source>
</evidence>
<proteinExistence type="predicted"/>
<dbReference type="Proteomes" id="UP000218267">
    <property type="component" value="Chromosome"/>
</dbReference>
<dbReference type="AlphaFoldDB" id="A0A1Y1CQE2"/>
<keyword evidence="2" id="KW-1185">Reference proteome</keyword>
<dbReference type="KEGG" id="mbas:ALGA_3870"/>
<reference evidence="2" key="2">
    <citation type="journal article" date="2020" name="Antonie Van Leeuwenhoek">
        <title>Labilibaculum antarcticum sp. nov., a novel facultative anaerobic, psychrotorelant bacterium isolated from marine sediment of Antarctica.</title>
        <authorList>
            <person name="Watanabe M."/>
            <person name="Kojima H."/>
            <person name="Fukui M."/>
        </authorList>
    </citation>
    <scope>NUCLEOTIDE SEQUENCE [LARGE SCALE GENOMIC DNA]</scope>
    <source>
        <strain evidence="2">SPP2</strain>
    </source>
</reference>
<gene>
    <name evidence="1" type="ORF">ALGA_3870</name>
</gene>
<name>A0A1Y1CQE2_9BACT</name>
<evidence type="ECO:0000313" key="1">
    <source>
        <dbReference type="EMBL" id="BAX82162.1"/>
    </source>
</evidence>
<organism evidence="1 2">
    <name type="scientific">Labilibaculum antarcticum</name>
    <dbReference type="NCBI Taxonomy" id="1717717"/>
    <lineage>
        <taxon>Bacteria</taxon>
        <taxon>Pseudomonadati</taxon>
        <taxon>Bacteroidota</taxon>
        <taxon>Bacteroidia</taxon>
        <taxon>Marinilabiliales</taxon>
        <taxon>Marinifilaceae</taxon>
        <taxon>Labilibaculum</taxon>
    </lineage>
</organism>
<protein>
    <submittedName>
        <fullName evidence="1">Uncharacterized protein</fullName>
    </submittedName>
</protein>
<sequence length="60" mass="7281">MFLVFRPAQEEVLVEPRLRQKVKFRETVYLFDSLKLGNKKSCSIFSDEQLFIDYIFFEKI</sequence>
<dbReference type="EMBL" id="AP018042">
    <property type="protein sequence ID" value="BAX82162.1"/>
    <property type="molecule type" value="Genomic_DNA"/>
</dbReference>